<keyword evidence="3" id="KW-0119">Carbohydrate metabolism</keyword>
<sequence>MCPIVAQLAGCGTAGHVTMEPQLMMSRIGAGNGVLGCRGLHVPISMVRGGRSAAAAACSWTTCNELLGENVRRDSVLRPHLMACSKETGGGRVSSTGLWVKKEEAGKRSLVIRAASPNNVATGVVKNNKFKINLDEYMVTLEKPIGIRFAQTLSGKVYVEALAKNGNAESTMMIMVGDVLKKTSAVFGDGMWDVEDFSRSMQAIRSRSGPVSLIFERSPPPLQSDLKKKADIPFNGGRVAFATWNGNILAYPYQGGTVGFLTFSSKYIMPKGLTRLANATAVQEPYETFSGRRPLGDFEADDDFEVIASASDEDEDEDTGTEWSHGSFNNDEYQAALARAQNDLTYKPYRGNTYTKLTDYIYVGSCIQSAEDISHLADNFGITAVLNLQRKSEQVNWGINGQEIDNMARQKGIIVVDAPIRDVDTVDLRRKLPYAVGVLHRLLRRCHRVYVTCTTGLDRAPSCVIGYLHWIQDVSLPQAYDFVTSLHRSGPDRPALVWATWDLIAMVEEGKHEGLPTHSVQFVWNHGCNPGEEVLVVGEFTSDWTKPIKANHVSGTKFAVNLRLPQGRYMYKFIVGGHWRHAHNLPTDMDQWGNINNVIQIGDVATSNFNNRSGPRMKDPTNIKVIERPLTEDERFTLAFAARRMAFSISPITFQSKR</sequence>
<dbReference type="GO" id="GO:0009570">
    <property type="term" value="C:chloroplast stroma"/>
    <property type="evidence" value="ECO:0007669"/>
    <property type="project" value="EnsemblPlants"/>
</dbReference>
<dbReference type="GO" id="GO:0019203">
    <property type="term" value="F:carbohydrate phosphatase activity"/>
    <property type="evidence" value="ECO:0007669"/>
    <property type="project" value="EnsemblPlants"/>
</dbReference>
<feature type="domain" description="Tyrosine-protein phosphatase" evidence="4">
    <location>
        <begin position="353"/>
        <end position="509"/>
    </location>
</feature>
<dbReference type="Pfam" id="PF16561">
    <property type="entry name" value="AMPK1_CBM"/>
    <property type="match status" value="1"/>
</dbReference>
<reference evidence="6" key="3">
    <citation type="submission" date="2020-12" db="UniProtKB">
        <authorList>
            <consortium name="EnsemblPlants"/>
        </authorList>
    </citation>
    <scope>IDENTIFICATION</scope>
</reference>
<dbReference type="AlphaFoldDB" id="A0A2K1J7E2"/>
<reference evidence="5 7" key="1">
    <citation type="journal article" date="2008" name="Science">
        <title>The Physcomitrella genome reveals evolutionary insights into the conquest of land by plants.</title>
        <authorList>
            <person name="Rensing S."/>
            <person name="Lang D."/>
            <person name="Zimmer A."/>
            <person name="Terry A."/>
            <person name="Salamov A."/>
            <person name="Shapiro H."/>
            <person name="Nishiyama T."/>
            <person name="Perroud P.-F."/>
            <person name="Lindquist E."/>
            <person name="Kamisugi Y."/>
            <person name="Tanahashi T."/>
            <person name="Sakakibara K."/>
            <person name="Fujita T."/>
            <person name="Oishi K."/>
            <person name="Shin-I T."/>
            <person name="Kuroki Y."/>
            <person name="Toyoda A."/>
            <person name="Suzuki Y."/>
            <person name="Hashimoto A."/>
            <person name="Yamaguchi K."/>
            <person name="Sugano A."/>
            <person name="Kohara Y."/>
            <person name="Fujiyama A."/>
            <person name="Anterola A."/>
            <person name="Aoki S."/>
            <person name="Ashton N."/>
            <person name="Barbazuk W.B."/>
            <person name="Barker E."/>
            <person name="Bennetzen J."/>
            <person name="Bezanilla M."/>
            <person name="Blankenship R."/>
            <person name="Cho S.H."/>
            <person name="Dutcher S."/>
            <person name="Estelle M."/>
            <person name="Fawcett J.A."/>
            <person name="Gundlach H."/>
            <person name="Hanada K."/>
            <person name="Heyl A."/>
            <person name="Hicks K.A."/>
            <person name="Hugh J."/>
            <person name="Lohr M."/>
            <person name="Mayer K."/>
            <person name="Melkozernov A."/>
            <person name="Murata T."/>
            <person name="Nelson D."/>
            <person name="Pils B."/>
            <person name="Prigge M."/>
            <person name="Reiss B."/>
            <person name="Renner T."/>
            <person name="Rombauts S."/>
            <person name="Rushton P."/>
            <person name="Sanderfoot A."/>
            <person name="Schween G."/>
            <person name="Shiu S.-H."/>
            <person name="Stueber K."/>
            <person name="Theodoulou F.L."/>
            <person name="Tu H."/>
            <person name="Van de Peer Y."/>
            <person name="Verrier P.J."/>
            <person name="Waters E."/>
            <person name="Wood A."/>
            <person name="Yang L."/>
            <person name="Cove D."/>
            <person name="Cuming A."/>
            <person name="Hasebe M."/>
            <person name="Lucas S."/>
            <person name="Mishler D.B."/>
            <person name="Reski R."/>
            <person name="Grigoriev I."/>
            <person name="Quatrano R.S."/>
            <person name="Boore J.L."/>
        </authorList>
    </citation>
    <scope>NUCLEOTIDE SEQUENCE [LARGE SCALE GENOMIC DNA]</scope>
    <source>
        <strain evidence="6 7">cv. Gransden 2004</strain>
    </source>
</reference>
<name>A0A2K1J7E2_PHYPA</name>
<dbReference type="GO" id="GO:0009507">
    <property type="term" value="C:chloroplast"/>
    <property type="evidence" value="ECO:0000318"/>
    <property type="project" value="GO_Central"/>
</dbReference>
<dbReference type="EnsemblPlants" id="Pp3c16_6290V3.2">
    <property type="protein sequence ID" value="Pp3c16_6290V3.2"/>
    <property type="gene ID" value="Pp3c16_6290"/>
</dbReference>
<dbReference type="GO" id="GO:0043036">
    <property type="term" value="C:starch grain"/>
    <property type="evidence" value="ECO:0000318"/>
    <property type="project" value="GO_Central"/>
</dbReference>
<dbReference type="PANTHER" id="PTHR47661">
    <property type="entry name" value="PHOSPHOGLUCAN PHOSPHATASE LSF1, CHLOROPLASTIC"/>
    <property type="match status" value="1"/>
</dbReference>
<organism evidence="5">
    <name type="scientific">Physcomitrium patens</name>
    <name type="common">Spreading-leaved earth moss</name>
    <name type="synonym">Physcomitrella patens</name>
    <dbReference type="NCBI Taxonomy" id="3218"/>
    <lineage>
        <taxon>Eukaryota</taxon>
        <taxon>Viridiplantae</taxon>
        <taxon>Streptophyta</taxon>
        <taxon>Embryophyta</taxon>
        <taxon>Bryophyta</taxon>
        <taxon>Bryophytina</taxon>
        <taxon>Bryopsida</taxon>
        <taxon>Funariidae</taxon>
        <taxon>Funariales</taxon>
        <taxon>Funariaceae</taxon>
        <taxon>Physcomitrium</taxon>
    </lineage>
</organism>
<evidence type="ECO:0000313" key="7">
    <source>
        <dbReference type="Proteomes" id="UP000006727"/>
    </source>
</evidence>
<protein>
    <recommendedName>
        <fullName evidence="4">Tyrosine-protein phosphatase domain-containing protein</fullName>
    </recommendedName>
</protein>
<dbReference type="PANTHER" id="PTHR47661:SF2">
    <property type="entry name" value="PHOSPHOGLUCAN PHOSPHATASE LSF1, CHLOROPLASTIC"/>
    <property type="match status" value="1"/>
</dbReference>
<accession>A0A2K1J7E2</accession>
<dbReference type="Gene3D" id="3.90.190.10">
    <property type="entry name" value="Protein tyrosine phosphatase superfamily"/>
    <property type="match status" value="1"/>
</dbReference>
<dbReference type="GO" id="GO:0005983">
    <property type="term" value="P:starch catabolic process"/>
    <property type="evidence" value="ECO:0000318"/>
    <property type="project" value="GO_Central"/>
</dbReference>
<dbReference type="Gene3D" id="2.60.40.10">
    <property type="entry name" value="Immunoglobulins"/>
    <property type="match status" value="1"/>
</dbReference>
<dbReference type="OMA" id="GLHTCRP"/>
<dbReference type="CDD" id="cd14526">
    <property type="entry name" value="DSP_laforin-like"/>
    <property type="match status" value="1"/>
</dbReference>
<dbReference type="InterPro" id="IPR045204">
    <property type="entry name" value="DSP_laforin-like"/>
</dbReference>
<gene>
    <name evidence="6" type="primary">LOC112293800</name>
    <name evidence="5" type="ORF">PHYPA_020548</name>
</gene>
<dbReference type="EnsemblPlants" id="Pp3c16_6290V3.1">
    <property type="protein sequence ID" value="Pp3c16_6290V3.1"/>
    <property type="gene ID" value="Pp3c16_6290"/>
</dbReference>
<evidence type="ECO:0000256" key="2">
    <source>
        <dbReference type="ARBA" id="ARBA00022912"/>
    </source>
</evidence>
<dbReference type="InterPro" id="IPR013783">
    <property type="entry name" value="Ig-like_fold"/>
</dbReference>
<dbReference type="InterPro" id="IPR000340">
    <property type="entry name" value="Dual-sp_phosphatase_cat-dom"/>
</dbReference>
<dbReference type="SUPFAM" id="SSF52799">
    <property type="entry name" value="(Phosphotyrosine protein) phosphatases II"/>
    <property type="match status" value="1"/>
</dbReference>
<dbReference type="SMART" id="SM00195">
    <property type="entry name" value="DSPc"/>
    <property type="match status" value="1"/>
</dbReference>
<evidence type="ECO:0000256" key="3">
    <source>
        <dbReference type="ARBA" id="ARBA00023277"/>
    </source>
</evidence>
<dbReference type="OrthoDB" id="273181at2759"/>
<proteinExistence type="predicted"/>
<dbReference type="SUPFAM" id="SSF81296">
    <property type="entry name" value="E set domains"/>
    <property type="match status" value="1"/>
</dbReference>
<evidence type="ECO:0000313" key="5">
    <source>
        <dbReference type="EMBL" id="PNR37439.1"/>
    </source>
</evidence>
<dbReference type="InterPro" id="IPR029021">
    <property type="entry name" value="Prot-tyrosine_phosphatase-like"/>
</dbReference>
<dbReference type="GeneID" id="112293800"/>
<dbReference type="EnsemblPlants" id="Pp3c16_6290V3.3">
    <property type="protein sequence ID" value="Pp3c16_6290V3.3"/>
    <property type="gene ID" value="Pp3c16_6290"/>
</dbReference>
<dbReference type="PaxDb" id="3218-PP1S341_30V6.1"/>
<dbReference type="InterPro" id="IPR032640">
    <property type="entry name" value="AMPK1_CBM"/>
</dbReference>
<keyword evidence="1" id="KW-0378">Hydrolase</keyword>
<dbReference type="RefSeq" id="XP_024399414.1">
    <property type="nucleotide sequence ID" value="XM_024543646.2"/>
</dbReference>
<dbReference type="InterPro" id="IPR014756">
    <property type="entry name" value="Ig_E-set"/>
</dbReference>
<reference evidence="5 7" key="2">
    <citation type="journal article" date="2018" name="Plant J.">
        <title>The Physcomitrella patens chromosome-scale assembly reveals moss genome structure and evolution.</title>
        <authorList>
            <person name="Lang D."/>
            <person name="Ullrich K.K."/>
            <person name="Murat F."/>
            <person name="Fuchs J."/>
            <person name="Jenkins J."/>
            <person name="Haas F.B."/>
            <person name="Piednoel M."/>
            <person name="Gundlach H."/>
            <person name="Van Bel M."/>
            <person name="Meyberg R."/>
            <person name="Vives C."/>
            <person name="Morata J."/>
            <person name="Symeonidi A."/>
            <person name="Hiss M."/>
            <person name="Muchero W."/>
            <person name="Kamisugi Y."/>
            <person name="Saleh O."/>
            <person name="Blanc G."/>
            <person name="Decker E.L."/>
            <person name="van Gessel N."/>
            <person name="Grimwood J."/>
            <person name="Hayes R.D."/>
            <person name="Graham S.W."/>
            <person name="Gunter L.E."/>
            <person name="McDaniel S.F."/>
            <person name="Hoernstein S.N.W."/>
            <person name="Larsson A."/>
            <person name="Li F.W."/>
            <person name="Perroud P.F."/>
            <person name="Phillips J."/>
            <person name="Ranjan P."/>
            <person name="Rokshar D.S."/>
            <person name="Rothfels C.J."/>
            <person name="Schneider L."/>
            <person name="Shu S."/>
            <person name="Stevenson D.W."/>
            <person name="Thummler F."/>
            <person name="Tillich M."/>
            <person name="Villarreal Aguilar J.C."/>
            <person name="Widiez T."/>
            <person name="Wong G.K."/>
            <person name="Wymore A."/>
            <person name="Zhang Y."/>
            <person name="Zimmer A.D."/>
            <person name="Quatrano R.S."/>
            <person name="Mayer K.F.X."/>
            <person name="Goodstein D."/>
            <person name="Casacuberta J.M."/>
            <person name="Vandepoele K."/>
            <person name="Reski R."/>
            <person name="Cuming A.C."/>
            <person name="Tuskan G.A."/>
            <person name="Maumus F."/>
            <person name="Salse J."/>
            <person name="Schmutz J."/>
            <person name="Rensing S.A."/>
        </authorList>
    </citation>
    <scope>NUCLEOTIDE SEQUENCE [LARGE SCALE GENOMIC DNA]</scope>
    <source>
        <strain evidence="6 7">cv. Gransden 2004</strain>
    </source>
</reference>
<dbReference type="GO" id="GO:0009569">
    <property type="term" value="C:chloroplast starch grain"/>
    <property type="evidence" value="ECO:0007669"/>
    <property type="project" value="EnsemblPlants"/>
</dbReference>
<evidence type="ECO:0000259" key="4">
    <source>
        <dbReference type="PROSITE" id="PS50054"/>
    </source>
</evidence>
<dbReference type="InterPro" id="IPR020422">
    <property type="entry name" value="TYR_PHOSPHATASE_DUAL_dom"/>
</dbReference>
<dbReference type="Proteomes" id="UP000006727">
    <property type="component" value="Chromosome 16"/>
</dbReference>
<keyword evidence="7" id="KW-1185">Reference proteome</keyword>
<dbReference type="GO" id="GO:0004721">
    <property type="term" value="F:phosphoprotein phosphatase activity"/>
    <property type="evidence" value="ECO:0007669"/>
    <property type="project" value="UniProtKB-KW"/>
</dbReference>
<evidence type="ECO:0000256" key="1">
    <source>
        <dbReference type="ARBA" id="ARBA00022801"/>
    </source>
</evidence>
<dbReference type="PROSITE" id="PS50054">
    <property type="entry name" value="TYR_PHOSPHATASE_DUAL"/>
    <property type="match status" value="1"/>
</dbReference>
<dbReference type="Pfam" id="PF00782">
    <property type="entry name" value="DSPc"/>
    <property type="match status" value="1"/>
</dbReference>
<dbReference type="EMBL" id="ABEU02000016">
    <property type="protein sequence ID" value="PNR37439.1"/>
    <property type="molecule type" value="Genomic_DNA"/>
</dbReference>
<dbReference type="Gramene" id="Pp3c16_6290V3.3">
    <property type="protein sequence ID" value="Pp3c16_6290V3.3"/>
    <property type="gene ID" value="Pp3c16_6290"/>
</dbReference>
<dbReference type="CDD" id="cd02859">
    <property type="entry name" value="E_set_AMPKbeta_like_N"/>
    <property type="match status" value="1"/>
</dbReference>
<dbReference type="Gramene" id="Pp3c16_6290V3.2">
    <property type="protein sequence ID" value="Pp3c16_6290V3.2"/>
    <property type="gene ID" value="Pp3c16_6290"/>
</dbReference>
<evidence type="ECO:0000313" key="6">
    <source>
        <dbReference type="EnsemblPlants" id="Pp3c16_6290V3.1"/>
    </source>
</evidence>
<keyword evidence="2" id="KW-0904">Protein phosphatase</keyword>
<dbReference type="Gramene" id="Pp3c16_6290V3.1">
    <property type="protein sequence ID" value="Pp3c16_6290V3.1"/>
    <property type="gene ID" value="Pp3c16_6290"/>
</dbReference>
<dbReference type="STRING" id="3218.A0A2K1J7E2"/>